<reference evidence="1" key="1">
    <citation type="submission" date="2023-11" db="EMBL/GenBank/DDBJ databases">
        <authorList>
            <person name="Poullet M."/>
        </authorList>
    </citation>
    <scope>NUCLEOTIDE SEQUENCE</scope>
    <source>
        <strain evidence="1">E1834</strain>
    </source>
</reference>
<name>A0ACB1B518_MELEN</name>
<proteinExistence type="predicted"/>
<gene>
    <name evidence="1" type="ORF">MENTE1834_LOCUS47533</name>
</gene>
<comment type="caution">
    <text evidence="1">The sequence shown here is derived from an EMBL/GenBank/DDBJ whole genome shotgun (WGS) entry which is preliminary data.</text>
</comment>
<sequence length="373" mass="42032">MEAAGVIEDAEKIEKVLFLHKNFFNLFKNFKELNNKNLNDGVDSIWNKHFDKERYEREVRTNDGTPLYFTKQNIRHGFDVFAESEVKKVDLFEELQRKTNINQIREMNQTGYSLLTKEQLKMIYGPDSPYHDPKLLQRFLLLNNSALTSHIENDIHKLATIDSFKIQPKKTQQTRRKRAIILSPISFSPFVLVIFFINSYVYFLIFKTLINLNPVILSPIIFSPLILAPAILGPVILSPWVFVPLVLSPRLLTPLILSPPLFSPLILSPLALQPVILSPGAFAPLILSPVLLSPFILSPQVFTPLILSPLALNPFILNPSALSPVILSPFVLSPIILSPAFLSALILSPYALSPLIQSPLIAYSVILSPSYLS</sequence>
<organism evidence="1 2">
    <name type="scientific">Meloidogyne enterolobii</name>
    <name type="common">Root-knot nematode worm</name>
    <name type="synonym">Meloidogyne mayaguensis</name>
    <dbReference type="NCBI Taxonomy" id="390850"/>
    <lineage>
        <taxon>Eukaryota</taxon>
        <taxon>Metazoa</taxon>
        <taxon>Ecdysozoa</taxon>
        <taxon>Nematoda</taxon>
        <taxon>Chromadorea</taxon>
        <taxon>Rhabditida</taxon>
        <taxon>Tylenchina</taxon>
        <taxon>Tylenchomorpha</taxon>
        <taxon>Tylenchoidea</taxon>
        <taxon>Meloidogynidae</taxon>
        <taxon>Meloidogyninae</taxon>
        <taxon>Meloidogyne</taxon>
    </lineage>
</organism>
<evidence type="ECO:0000313" key="2">
    <source>
        <dbReference type="Proteomes" id="UP001497535"/>
    </source>
</evidence>
<keyword evidence="2" id="KW-1185">Reference proteome</keyword>
<evidence type="ECO:0000313" key="1">
    <source>
        <dbReference type="EMBL" id="CAK5123698.1"/>
    </source>
</evidence>
<dbReference type="EMBL" id="CAVMJV010000195">
    <property type="protein sequence ID" value="CAK5123698.1"/>
    <property type="molecule type" value="Genomic_DNA"/>
</dbReference>
<protein>
    <submittedName>
        <fullName evidence="1">Uncharacterized protein</fullName>
    </submittedName>
</protein>
<accession>A0ACB1B518</accession>
<dbReference type="Proteomes" id="UP001497535">
    <property type="component" value="Unassembled WGS sequence"/>
</dbReference>